<comment type="caution">
    <text evidence="2">The sequence shown here is derived from an EMBL/GenBank/DDBJ whole genome shotgun (WGS) entry which is preliminary data.</text>
</comment>
<evidence type="ECO:0000313" key="3">
    <source>
        <dbReference type="Proteomes" id="UP000217199"/>
    </source>
</evidence>
<reference evidence="2 3" key="1">
    <citation type="journal article" date="2017" name="Mol. Ecol.">
        <title>Comparative and population genomic landscape of Phellinus noxius: A hypervariable fungus causing root rot in trees.</title>
        <authorList>
            <person name="Chung C.L."/>
            <person name="Lee T.J."/>
            <person name="Akiba M."/>
            <person name="Lee H.H."/>
            <person name="Kuo T.H."/>
            <person name="Liu D."/>
            <person name="Ke H.M."/>
            <person name="Yokoi T."/>
            <person name="Roa M.B."/>
            <person name="Lu M.J."/>
            <person name="Chang Y.Y."/>
            <person name="Ann P.J."/>
            <person name="Tsai J.N."/>
            <person name="Chen C.Y."/>
            <person name="Tzean S.S."/>
            <person name="Ota Y."/>
            <person name="Hattori T."/>
            <person name="Sahashi N."/>
            <person name="Liou R.F."/>
            <person name="Kikuchi T."/>
            <person name="Tsai I.J."/>
        </authorList>
    </citation>
    <scope>NUCLEOTIDE SEQUENCE [LARGE SCALE GENOMIC DNA]</scope>
    <source>
        <strain evidence="2 3">FFPRI411160</strain>
    </source>
</reference>
<dbReference type="AlphaFoldDB" id="A0A286UI84"/>
<gene>
    <name evidence="2" type="ORF">PNOK_0600900</name>
</gene>
<keyword evidence="3" id="KW-1185">Reference proteome</keyword>
<dbReference type="Proteomes" id="UP000217199">
    <property type="component" value="Unassembled WGS sequence"/>
</dbReference>
<feature type="region of interest" description="Disordered" evidence="1">
    <location>
        <begin position="1"/>
        <end position="65"/>
    </location>
</feature>
<proteinExistence type="predicted"/>
<accession>A0A286UI84</accession>
<organism evidence="2 3">
    <name type="scientific">Pyrrhoderma noxium</name>
    <dbReference type="NCBI Taxonomy" id="2282107"/>
    <lineage>
        <taxon>Eukaryota</taxon>
        <taxon>Fungi</taxon>
        <taxon>Dikarya</taxon>
        <taxon>Basidiomycota</taxon>
        <taxon>Agaricomycotina</taxon>
        <taxon>Agaricomycetes</taxon>
        <taxon>Hymenochaetales</taxon>
        <taxon>Hymenochaetaceae</taxon>
        <taxon>Pyrrhoderma</taxon>
    </lineage>
</organism>
<feature type="compositionally biased region" description="Polar residues" evidence="1">
    <location>
        <begin position="1"/>
        <end position="19"/>
    </location>
</feature>
<evidence type="ECO:0000313" key="2">
    <source>
        <dbReference type="EMBL" id="PAV19165.1"/>
    </source>
</evidence>
<dbReference type="EMBL" id="NBII01000005">
    <property type="protein sequence ID" value="PAV19165.1"/>
    <property type="molecule type" value="Genomic_DNA"/>
</dbReference>
<name>A0A286UI84_9AGAM</name>
<dbReference type="InParanoid" id="A0A286UI84"/>
<evidence type="ECO:0000256" key="1">
    <source>
        <dbReference type="SAM" id="MobiDB-lite"/>
    </source>
</evidence>
<feature type="compositionally biased region" description="Low complexity" evidence="1">
    <location>
        <begin position="35"/>
        <end position="47"/>
    </location>
</feature>
<sequence>MQKNQSSTHRVTKGHQSQTKRTEQTKQPGLPKPAPKGAVASSSSSVGNQTTIVVKAKKGKVQNDPLTEAIKSQWKSIEDLKQRRAQILLKIETKKGQVDAAERYCNDAKSTYQTALKKLREAGPGDDLTSLQGDVSLANSLISGEVWKLKLRRDQLKNVELELKKFDARVDTDIESMKSDLAEKGAVLTPESSKDSST</sequence>
<protein>
    <submittedName>
        <fullName evidence="2">Uncharacterized protein</fullName>
    </submittedName>
</protein>